<evidence type="ECO:0000259" key="2">
    <source>
        <dbReference type="Pfam" id="PF07978"/>
    </source>
</evidence>
<organism evidence="3 4">
    <name type="scientific">Marinobacterium lacunae</name>
    <dbReference type="NCBI Taxonomy" id="1232683"/>
    <lineage>
        <taxon>Bacteria</taxon>
        <taxon>Pseudomonadati</taxon>
        <taxon>Pseudomonadota</taxon>
        <taxon>Gammaproteobacteria</taxon>
        <taxon>Oceanospirillales</taxon>
        <taxon>Oceanospirillaceae</taxon>
        <taxon>Marinobacterium</taxon>
    </lineage>
</organism>
<dbReference type="PATRIC" id="fig|1232683.4.peg.2018"/>
<name>A0A081FZ02_9GAMM</name>
<keyword evidence="4" id="KW-1185">Reference proteome</keyword>
<dbReference type="Gene3D" id="3.30.70.100">
    <property type="match status" value="2"/>
</dbReference>
<dbReference type="AlphaFoldDB" id="A0A081FZ02"/>
<protein>
    <recommendedName>
        <fullName evidence="2">NIPSNAP domain-containing protein</fullName>
    </recommendedName>
</protein>
<dbReference type="Pfam" id="PF07978">
    <property type="entry name" value="NIPSNAP"/>
    <property type="match status" value="2"/>
</dbReference>
<dbReference type="STRING" id="1232683.ADIMK_2059"/>
<dbReference type="SUPFAM" id="SSF54909">
    <property type="entry name" value="Dimeric alpha+beta barrel"/>
    <property type="match status" value="2"/>
</dbReference>
<dbReference type="PANTHER" id="PTHR21017">
    <property type="entry name" value="NIPSNAP-RELATED"/>
    <property type="match status" value="1"/>
</dbReference>
<dbReference type="EMBL" id="JMQN01000029">
    <property type="protein sequence ID" value="KEA63757.1"/>
    <property type="molecule type" value="Genomic_DNA"/>
</dbReference>
<proteinExistence type="inferred from homology"/>
<feature type="domain" description="NIPSNAP" evidence="2">
    <location>
        <begin position="4"/>
        <end position="74"/>
    </location>
</feature>
<dbReference type="RefSeq" id="WP_036187379.1">
    <property type="nucleotide sequence ID" value="NZ_JMQN01000029.1"/>
</dbReference>
<dbReference type="Proteomes" id="UP000028252">
    <property type="component" value="Unassembled WGS sequence"/>
</dbReference>
<dbReference type="OrthoDB" id="6182832at2"/>
<dbReference type="InterPro" id="IPR011008">
    <property type="entry name" value="Dimeric_a/b-barrel"/>
</dbReference>
<evidence type="ECO:0000313" key="4">
    <source>
        <dbReference type="Proteomes" id="UP000028252"/>
    </source>
</evidence>
<reference evidence="3 4" key="1">
    <citation type="submission" date="2014-04" db="EMBL/GenBank/DDBJ databases">
        <title>Marinobacterium kochiensis sp. nov., isolated from sediment sample collected from Kochi backwaters in Kerala, India.</title>
        <authorList>
            <person name="Singh A."/>
            <person name="Pinnaka A.K."/>
        </authorList>
    </citation>
    <scope>NUCLEOTIDE SEQUENCE [LARGE SCALE GENOMIC DNA]</scope>
    <source>
        <strain evidence="3 4">AK27</strain>
    </source>
</reference>
<comment type="caution">
    <text evidence="3">The sequence shown here is derived from an EMBL/GenBank/DDBJ whole genome shotgun (WGS) entry which is preliminary data.</text>
</comment>
<evidence type="ECO:0000256" key="1">
    <source>
        <dbReference type="ARBA" id="ARBA00005291"/>
    </source>
</evidence>
<dbReference type="InterPro" id="IPR012577">
    <property type="entry name" value="NIPSNAP"/>
</dbReference>
<comment type="similarity">
    <text evidence="1">Belongs to the NipSnap family.</text>
</comment>
<sequence>MERYEIATLTIRMGSQEAASLAAKAYSDSIDARGTLLGCWLSDIGRLNQLIILRGFDRTEDLVKERARTLKSPDPFGCLDYMTDMNLESYAPFPFLKPIVPAADGPYYEIRRYKLKQGTLMPTISAWEKAVPMRTQYSPLTIALYAIDGPSRTLQIWPYRSLEQRTQARYESVRDGAWPGIGCPDWVELEMSSTIVLPTSISPLQ</sequence>
<dbReference type="InterPro" id="IPR051557">
    <property type="entry name" value="NipSnap_domain"/>
</dbReference>
<dbReference type="eggNOG" id="ENOG50305ZK">
    <property type="taxonomic scope" value="Bacteria"/>
</dbReference>
<evidence type="ECO:0000313" key="3">
    <source>
        <dbReference type="EMBL" id="KEA63757.1"/>
    </source>
</evidence>
<gene>
    <name evidence="3" type="ORF">ADIMK_2059</name>
</gene>
<feature type="domain" description="NIPSNAP" evidence="2">
    <location>
        <begin position="108"/>
        <end position="203"/>
    </location>
</feature>
<accession>A0A081FZ02</accession>
<dbReference type="PANTHER" id="PTHR21017:SF17">
    <property type="entry name" value="PROTEIN NIPSNAP"/>
    <property type="match status" value="1"/>
</dbReference>